<evidence type="ECO:0000313" key="2">
    <source>
        <dbReference type="EMBL" id="CAG9278241.1"/>
    </source>
</evidence>
<feature type="non-terminal residue" evidence="2">
    <location>
        <position position="1"/>
    </location>
</feature>
<gene>
    <name evidence="2" type="ORF">PTTT1_LOCUS6311</name>
</gene>
<feature type="transmembrane region" description="Helical" evidence="1">
    <location>
        <begin position="338"/>
        <end position="357"/>
    </location>
</feature>
<feature type="transmembrane region" description="Helical" evidence="1">
    <location>
        <begin position="223"/>
        <end position="246"/>
    </location>
</feature>
<feature type="transmembrane region" description="Helical" evidence="1">
    <location>
        <begin position="301"/>
        <end position="326"/>
    </location>
</feature>
<evidence type="ECO:0008006" key="3">
    <source>
        <dbReference type="Google" id="ProtNLM"/>
    </source>
</evidence>
<accession>A0A8J9S324</accession>
<protein>
    <recommendedName>
        <fullName evidence="3">Amino acid transporter transmembrane domain-containing protein</fullName>
    </recommendedName>
</protein>
<dbReference type="PANTHER" id="PTHR16189">
    <property type="entry name" value="TRANSMEMBRANE PROTEIN 104-RELATED"/>
    <property type="match status" value="1"/>
</dbReference>
<reference evidence="2" key="1">
    <citation type="submission" date="2022-02" db="EMBL/GenBank/DDBJ databases">
        <authorList>
            <person name="Giguere J D."/>
        </authorList>
    </citation>
    <scope>NUCLEOTIDE SEQUENCE</scope>
    <source>
        <strain evidence="2">CCAP 1055/1</strain>
    </source>
</reference>
<keyword evidence="1" id="KW-0472">Membrane</keyword>
<feature type="transmembrane region" description="Helical" evidence="1">
    <location>
        <begin position="33"/>
        <end position="58"/>
    </location>
</feature>
<feature type="non-terminal residue" evidence="2">
    <location>
        <position position="386"/>
    </location>
</feature>
<feature type="transmembrane region" description="Helical" evidence="1">
    <location>
        <begin position="192"/>
        <end position="211"/>
    </location>
</feature>
<keyword evidence="1" id="KW-1133">Transmembrane helix</keyword>
<keyword evidence="1" id="KW-0812">Transmembrane</keyword>
<feature type="transmembrane region" description="Helical" evidence="1">
    <location>
        <begin position="258"/>
        <end position="281"/>
    </location>
</feature>
<sequence length="386" mass="42317">KSIGYLGSLAIAVNSLAGPAVLQLPFQYQRSGLIPTTICLVFVSILSYFVSLHMANVVSQVPGNHKFKHCIEFSDPFSIFWGPRAFQITQVLFFLCTTCLNVAAIVDTAEVVDSFLGLRFESVGFNAQTLTLQTWSHGPCSRKEVKLGLCDPFGDADVYGDYLLTLGYLLTALVFVPVCLMDLKENTSWQIFGFAVLTATSIYFCATFSTYELSLKHVSLWGSSWKGMLGVILFNFALVLAIPAWLHEKKETVNVNQVIQHSTAMSTGLYICVGILGAFAIPKVNVNMLSPMVSGAFGSGIQIAGSVFAFFIIGLDIPLFSVLTRYNLTHSGMCSERTANIFVVWLPWLTSWLWYQGDAIGSLLSWGGVLLTSAVAFLLPLYLALR</sequence>
<evidence type="ECO:0000256" key="1">
    <source>
        <dbReference type="SAM" id="Phobius"/>
    </source>
</evidence>
<proteinExistence type="predicted"/>
<feature type="transmembrane region" description="Helical" evidence="1">
    <location>
        <begin position="162"/>
        <end position="180"/>
    </location>
</feature>
<dbReference type="Proteomes" id="UP000836788">
    <property type="component" value="Chromosome 10"/>
</dbReference>
<organism evidence="2">
    <name type="scientific">Phaeodactylum tricornutum</name>
    <name type="common">Diatom</name>
    <dbReference type="NCBI Taxonomy" id="2850"/>
    <lineage>
        <taxon>Eukaryota</taxon>
        <taxon>Sar</taxon>
        <taxon>Stramenopiles</taxon>
        <taxon>Ochrophyta</taxon>
        <taxon>Bacillariophyta</taxon>
        <taxon>Bacillariophyceae</taxon>
        <taxon>Bacillariophycidae</taxon>
        <taxon>Naviculales</taxon>
        <taxon>Phaeodactylaceae</taxon>
        <taxon>Phaeodactylum</taxon>
    </lineage>
</organism>
<dbReference type="AlphaFoldDB" id="A0A8J9S324"/>
<name>A0A8J9S324_PHATR</name>
<dbReference type="PANTHER" id="PTHR16189:SF3">
    <property type="entry name" value="AMINO ACID TRANSPORTER TRANSMEMBRANE DOMAIN-CONTAINING PROTEIN"/>
    <property type="match status" value="1"/>
</dbReference>
<dbReference type="EMBL" id="OU594951">
    <property type="protein sequence ID" value="CAG9278241.1"/>
    <property type="molecule type" value="Genomic_DNA"/>
</dbReference>
<feature type="transmembrane region" description="Helical" evidence="1">
    <location>
        <begin position="363"/>
        <end position="385"/>
    </location>
</feature>